<reference evidence="1" key="1">
    <citation type="journal article" date="2014" name="Front. Microbiol.">
        <title>High frequency of phylogenetically diverse reductive dehalogenase-homologous genes in deep subseafloor sedimentary metagenomes.</title>
        <authorList>
            <person name="Kawai M."/>
            <person name="Futagami T."/>
            <person name="Toyoda A."/>
            <person name="Takaki Y."/>
            <person name="Nishi S."/>
            <person name="Hori S."/>
            <person name="Arai W."/>
            <person name="Tsubouchi T."/>
            <person name="Morono Y."/>
            <person name="Uchiyama I."/>
            <person name="Ito T."/>
            <person name="Fujiyama A."/>
            <person name="Inagaki F."/>
            <person name="Takami H."/>
        </authorList>
    </citation>
    <scope>NUCLEOTIDE SEQUENCE</scope>
    <source>
        <strain evidence="1">Expedition CK06-06</strain>
    </source>
</reference>
<feature type="non-terminal residue" evidence="1">
    <location>
        <position position="1"/>
    </location>
</feature>
<gene>
    <name evidence="1" type="ORF">S01H1_56072</name>
</gene>
<sequence length="37" mass="4063">VAFRKAIALAFSRIEGGDVHEDENMLEIASELPQGTF</sequence>
<evidence type="ECO:0000313" key="1">
    <source>
        <dbReference type="EMBL" id="GAG15742.1"/>
    </source>
</evidence>
<accession>X0VX96</accession>
<organism evidence="1">
    <name type="scientific">marine sediment metagenome</name>
    <dbReference type="NCBI Taxonomy" id="412755"/>
    <lineage>
        <taxon>unclassified sequences</taxon>
        <taxon>metagenomes</taxon>
        <taxon>ecological metagenomes</taxon>
    </lineage>
</organism>
<dbReference type="EMBL" id="BARS01036487">
    <property type="protein sequence ID" value="GAG15742.1"/>
    <property type="molecule type" value="Genomic_DNA"/>
</dbReference>
<comment type="caution">
    <text evidence="1">The sequence shown here is derived from an EMBL/GenBank/DDBJ whole genome shotgun (WGS) entry which is preliminary data.</text>
</comment>
<protein>
    <submittedName>
        <fullName evidence="1">Uncharacterized protein</fullName>
    </submittedName>
</protein>
<dbReference type="AlphaFoldDB" id="X0VX96"/>
<proteinExistence type="predicted"/>
<name>X0VX96_9ZZZZ</name>